<feature type="transmembrane region" description="Helical" evidence="1">
    <location>
        <begin position="219"/>
        <end position="242"/>
    </location>
</feature>
<gene>
    <name evidence="2" type="ORF">FB45DRAFT_1017601</name>
</gene>
<accession>A0AAD7G1Y6</accession>
<feature type="transmembrane region" description="Helical" evidence="1">
    <location>
        <begin position="174"/>
        <end position="198"/>
    </location>
</feature>
<feature type="transmembrane region" description="Helical" evidence="1">
    <location>
        <begin position="52"/>
        <end position="71"/>
    </location>
</feature>
<name>A0AAD7G1Y6_9AGAR</name>
<organism evidence="2 3">
    <name type="scientific">Roridomyces roridus</name>
    <dbReference type="NCBI Taxonomy" id="1738132"/>
    <lineage>
        <taxon>Eukaryota</taxon>
        <taxon>Fungi</taxon>
        <taxon>Dikarya</taxon>
        <taxon>Basidiomycota</taxon>
        <taxon>Agaricomycotina</taxon>
        <taxon>Agaricomycetes</taxon>
        <taxon>Agaricomycetidae</taxon>
        <taxon>Agaricales</taxon>
        <taxon>Marasmiineae</taxon>
        <taxon>Mycenaceae</taxon>
        <taxon>Roridomyces</taxon>
    </lineage>
</organism>
<evidence type="ECO:0000313" key="2">
    <source>
        <dbReference type="EMBL" id="KAJ7650202.1"/>
    </source>
</evidence>
<feature type="transmembrane region" description="Helical" evidence="1">
    <location>
        <begin position="83"/>
        <end position="105"/>
    </location>
</feature>
<keyword evidence="1" id="KW-0812">Transmembrane</keyword>
<keyword evidence="1" id="KW-1133">Transmembrane helix</keyword>
<feature type="transmembrane region" description="Helical" evidence="1">
    <location>
        <begin position="126"/>
        <end position="149"/>
    </location>
</feature>
<evidence type="ECO:0000256" key="1">
    <source>
        <dbReference type="SAM" id="Phobius"/>
    </source>
</evidence>
<reference evidence="2" key="1">
    <citation type="submission" date="2023-03" db="EMBL/GenBank/DDBJ databases">
        <title>Massive genome expansion in bonnet fungi (Mycena s.s.) driven by repeated elements and novel gene families across ecological guilds.</title>
        <authorList>
            <consortium name="Lawrence Berkeley National Laboratory"/>
            <person name="Harder C.B."/>
            <person name="Miyauchi S."/>
            <person name="Viragh M."/>
            <person name="Kuo A."/>
            <person name="Thoen E."/>
            <person name="Andreopoulos B."/>
            <person name="Lu D."/>
            <person name="Skrede I."/>
            <person name="Drula E."/>
            <person name="Henrissat B."/>
            <person name="Morin E."/>
            <person name="Kohler A."/>
            <person name="Barry K."/>
            <person name="LaButti K."/>
            <person name="Morin E."/>
            <person name="Salamov A."/>
            <person name="Lipzen A."/>
            <person name="Mereny Z."/>
            <person name="Hegedus B."/>
            <person name="Baldrian P."/>
            <person name="Stursova M."/>
            <person name="Weitz H."/>
            <person name="Taylor A."/>
            <person name="Grigoriev I.V."/>
            <person name="Nagy L.G."/>
            <person name="Martin F."/>
            <person name="Kauserud H."/>
        </authorList>
    </citation>
    <scope>NUCLEOTIDE SEQUENCE</scope>
    <source>
        <strain evidence="2">9284</strain>
    </source>
</reference>
<comment type="caution">
    <text evidence="2">The sequence shown here is derived from an EMBL/GenBank/DDBJ whole genome shotgun (WGS) entry which is preliminary data.</text>
</comment>
<sequence>MSNSVFSEGAGVQQIENSTLLVVFNFLQIFGFFALGIIVLTAWLAPTVHRTGAWYSFMGSWMSFYFLIAGQQEGAQPNLSVCIVQAAFVYAAPPLTSTVSVAFLLHLFSTVSTIFTSSNRSRNWRVVMHLFPFAVHFVIFLETLIVGLANSDKVFRDRTGMFCSFNNIPFQLKLTSAVVILDMIAMLVLEALTFVLLRRNWAAFKRLRVRSNGTLSLPLMIRVSLFSFLPMIAMVLGTMSFMPDPPISEAQSNVVVAFLPTAAAVIFGTQQDILRVWMFWKNSTTVVSREAGARLKPNFVNGPRPNDSPV</sequence>
<proteinExistence type="predicted"/>
<dbReference type="AlphaFoldDB" id="A0AAD7G1Y6"/>
<feature type="transmembrane region" description="Helical" evidence="1">
    <location>
        <begin position="254"/>
        <end position="274"/>
    </location>
</feature>
<dbReference type="EMBL" id="JARKIF010000001">
    <property type="protein sequence ID" value="KAJ7650202.1"/>
    <property type="molecule type" value="Genomic_DNA"/>
</dbReference>
<evidence type="ECO:0000313" key="3">
    <source>
        <dbReference type="Proteomes" id="UP001221142"/>
    </source>
</evidence>
<protein>
    <submittedName>
        <fullName evidence="2">Uncharacterized protein</fullName>
    </submittedName>
</protein>
<keyword evidence="3" id="KW-1185">Reference proteome</keyword>
<keyword evidence="1" id="KW-0472">Membrane</keyword>
<dbReference type="Proteomes" id="UP001221142">
    <property type="component" value="Unassembled WGS sequence"/>
</dbReference>
<feature type="transmembrane region" description="Helical" evidence="1">
    <location>
        <begin position="20"/>
        <end position="45"/>
    </location>
</feature>